<dbReference type="InterPro" id="IPR058163">
    <property type="entry name" value="LysR-type_TF_proteobact-type"/>
</dbReference>
<comment type="similarity">
    <text evidence="1">Belongs to the LysR transcriptional regulatory family.</text>
</comment>
<keyword evidence="7" id="KW-1185">Reference proteome</keyword>
<keyword evidence="2" id="KW-0805">Transcription regulation</keyword>
<dbReference type="SUPFAM" id="SSF46785">
    <property type="entry name" value="Winged helix' DNA-binding domain"/>
    <property type="match status" value="1"/>
</dbReference>
<dbReference type="PANTHER" id="PTHR30537">
    <property type="entry name" value="HTH-TYPE TRANSCRIPTIONAL REGULATOR"/>
    <property type="match status" value="1"/>
</dbReference>
<dbReference type="AlphaFoldDB" id="A0A426VCC4"/>
<dbReference type="Proteomes" id="UP000269265">
    <property type="component" value="Unassembled WGS sequence"/>
</dbReference>
<name>A0A426VCC4_9BURK</name>
<dbReference type="Gene3D" id="1.10.10.10">
    <property type="entry name" value="Winged helix-like DNA-binding domain superfamily/Winged helix DNA-binding domain"/>
    <property type="match status" value="1"/>
</dbReference>
<dbReference type="Pfam" id="PF03466">
    <property type="entry name" value="LysR_substrate"/>
    <property type="match status" value="1"/>
</dbReference>
<evidence type="ECO:0000313" key="6">
    <source>
        <dbReference type="EMBL" id="RRS04508.1"/>
    </source>
</evidence>
<dbReference type="GO" id="GO:0006351">
    <property type="term" value="P:DNA-templated transcription"/>
    <property type="evidence" value="ECO:0007669"/>
    <property type="project" value="TreeGrafter"/>
</dbReference>
<reference evidence="6 7" key="1">
    <citation type="submission" date="2018-12" db="EMBL/GenBank/DDBJ databases">
        <title>The whole draft genome of Aquabacterium sp. SJQ9.</title>
        <authorList>
            <person name="Sun L."/>
            <person name="Gao X."/>
            <person name="Chen W."/>
            <person name="Huang K."/>
        </authorList>
    </citation>
    <scope>NUCLEOTIDE SEQUENCE [LARGE SCALE GENOMIC DNA]</scope>
    <source>
        <strain evidence="6 7">SJQ9</strain>
    </source>
</reference>
<evidence type="ECO:0000256" key="2">
    <source>
        <dbReference type="ARBA" id="ARBA00023015"/>
    </source>
</evidence>
<gene>
    <name evidence="6" type="ORF">EIP75_08730</name>
</gene>
<dbReference type="CDD" id="cd08472">
    <property type="entry name" value="PBP2_CrgA_like_3"/>
    <property type="match status" value="1"/>
</dbReference>
<evidence type="ECO:0000256" key="4">
    <source>
        <dbReference type="ARBA" id="ARBA00023163"/>
    </source>
</evidence>
<dbReference type="OrthoDB" id="9076738at2"/>
<accession>A0A426VCC4</accession>
<dbReference type="SUPFAM" id="SSF53850">
    <property type="entry name" value="Periplasmic binding protein-like II"/>
    <property type="match status" value="1"/>
</dbReference>
<dbReference type="PANTHER" id="PTHR30537:SF17">
    <property type="entry name" value="LYSR-FAMILY REGULATORY PROTEIN"/>
    <property type="match status" value="1"/>
</dbReference>
<evidence type="ECO:0000313" key="7">
    <source>
        <dbReference type="Proteomes" id="UP000269265"/>
    </source>
</evidence>
<dbReference type="PROSITE" id="PS50931">
    <property type="entry name" value="HTH_LYSR"/>
    <property type="match status" value="1"/>
</dbReference>
<dbReference type="EMBL" id="RSED01000006">
    <property type="protein sequence ID" value="RRS04508.1"/>
    <property type="molecule type" value="Genomic_DNA"/>
</dbReference>
<dbReference type="GO" id="GO:0043565">
    <property type="term" value="F:sequence-specific DNA binding"/>
    <property type="evidence" value="ECO:0007669"/>
    <property type="project" value="TreeGrafter"/>
</dbReference>
<evidence type="ECO:0000256" key="1">
    <source>
        <dbReference type="ARBA" id="ARBA00009437"/>
    </source>
</evidence>
<dbReference type="InterPro" id="IPR005119">
    <property type="entry name" value="LysR_subst-bd"/>
</dbReference>
<sequence>MDQLLALRVFLRIAESGAFSKAADAMNIPRPTVTKLVQDLERHLGTRLLQRTTRRVSLTPEGLAYCERARRLIADLDEMDEAAAGARVQARGRIRVDIGSVLANMILIPALPDFRARYPELHIDLGVSDRPVDLIGEGVDCVVRGGALPDTSLVARRIADLDWVTCASPVYLKARGRPKHPSDLTAREHRPGDAARVPGHAIVGYFSSLTGRAFPLEFHRGEEHLQVSGQTVVAVNESTAHLSALLSGMGLGQAFKFMAQPHVANDRLRLVLTDWTRPRHPLYVVYPASRHLSAKVRLFVDWVAEVFAPFDDARA</sequence>
<evidence type="ECO:0000256" key="3">
    <source>
        <dbReference type="ARBA" id="ARBA00023125"/>
    </source>
</evidence>
<dbReference type="FunFam" id="1.10.10.10:FF:000001">
    <property type="entry name" value="LysR family transcriptional regulator"/>
    <property type="match status" value="1"/>
</dbReference>
<dbReference type="InterPro" id="IPR000847">
    <property type="entry name" value="LysR_HTH_N"/>
</dbReference>
<protein>
    <submittedName>
        <fullName evidence="6">LysR family transcriptional regulator</fullName>
    </submittedName>
</protein>
<dbReference type="InterPro" id="IPR036390">
    <property type="entry name" value="WH_DNA-bd_sf"/>
</dbReference>
<dbReference type="Gene3D" id="3.40.190.10">
    <property type="entry name" value="Periplasmic binding protein-like II"/>
    <property type="match status" value="2"/>
</dbReference>
<keyword evidence="3" id="KW-0238">DNA-binding</keyword>
<dbReference type="GO" id="GO:0003700">
    <property type="term" value="F:DNA-binding transcription factor activity"/>
    <property type="evidence" value="ECO:0007669"/>
    <property type="project" value="InterPro"/>
</dbReference>
<dbReference type="Pfam" id="PF00126">
    <property type="entry name" value="HTH_1"/>
    <property type="match status" value="1"/>
</dbReference>
<keyword evidence="4" id="KW-0804">Transcription</keyword>
<feature type="domain" description="HTH lysR-type" evidence="5">
    <location>
        <begin position="1"/>
        <end position="59"/>
    </location>
</feature>
<dbReference type="InterPro" id="IPR036388">
    <property type="entry name" value="WH-like_DNA-bd_sf"/>
</dbReference>
<evidence type="ECO:0000259" key="5">
    <source>
        <dbReference type="PROSITE" id="PS50931"/>
    </source>
</evidence>
<organism evidence="6 7">
    <name type="scientific">Aquabacterium soli</name>
    <dbReference type="NCBI Taxonomy" id="2493092"/>
    <lineage>
        <taxon>Bacteria</taxon>
        <taxon>Pseudomonadati</taxon>
        <taxon>Pseudomonadota</taxon>
        <taxon>Betaproteobacteria</taxon>
        <taxon>Burkholderiales</taxon>
        <taxon>Aquabacterium</taxon>
    </lineage>
</organism>
<comment type="caution">
    <text evidence="6">The sequence shown here is derived from an EMBL/GenBank/DDBJ whole genome shotgun (WGS) entry which is preliminary data.</text>
</comment>
<dbReference type="RefSeq" id="WP_125242882.1">
    <property type="nucleotide sequence ID" value="NZ_RSED01000006.1"/>
</dbReference>
<proteinExistence type="inferred from homology"/>